<organism evidence="3 4">
    <name type="scientific">Hyaloscypha variabilis (strain UAMH 11265 / GT02V1 / F)</name>
    <name type="common">Meliniomyces variabilis</name>
    <dbReference type="NCBI Taxonomy" id="1149755"/>
    <lineage>
        <taxon>Eukaryota</taxon>
        <taxon>Fungi</taxon>
        <taxon>Dikarya</taxon>
        <taxon>Ascomycota</taxon>
        <taxon>Pezizomycotina</taxon>
        <taxon>Leotiomycetes</taxon>
        <taxon>Helotiales</taxon>
        <taxon>Hyaloscyphaceae</taxon>
        <taxon>Hyaloscypha</taxon>
        <taxon>Hyaloscypha variabilis</taxon>
    </lineage>
</organism>
<dbReference type="GO" id="GO:0016747">
    <property type="term" value="F:acyltransferase activity, transferring groups other than amino-acyl groups"/>
    <property type="evidence" value="ECO:0007669"/>
    <property type="project" value="InterPro"/>
</dbReference>
<dbReference type="Proteomes" id="UP000235786">
    <property type="component" value="Unassembled WGS sequence"/>
</dbReference>
<reference evidence="3 4" key="1">
    <citation type="submission" date="2016-04" db="EMBL/GenBank/DDBJ databases">
        <title>A degradative enzymes factory behind the ericoid mycorrhizal symbiosis.</title>
        <authorList>
            <consortium name="DOE Joint Genome Institute"/>
            <person name="Martino E."/>
            <person name="Morin E."/>
            <person name="Grelet G."/>
            <person name="Kuo A."/>
            <person name="Kohler A."/>
            <person name="Daghino S."/>
            <person name="Barry K."/>
            <person name="Choi C."/>
            <person name="Cichocki N."/>
            <person name="Clum A."/>
            <person name="Copeland A."/>
            <person name="Hainaut M."/>
            <person name="Haridas S."/>
            <person name="Labutti K."/>
            <person name="Lindquist E."/>
            <person name="Lipzen A."/>
            <person name="Khouja H.-R."/>
            <person name="Murat C."/>
            <person name="Ohm R."/>
            <person name="Olson A."/>
            <person name="Spatafora J."/>
            <person name="Veneault-Fourrey C."/>
            <person name="Henrissat B."/>
            <person name="Grigoriev I."/>
            <person name="Martin F."/>
            <person name="Perotto S."/>
        </authorList>
    </citation>
    <scope>NUCLEOTIDE SEQUENCE [LARGE SCALE GENOMIC DNA]</scope>
    <source>
        <strain evidence="3 4">F</strain>
    </source>
</reference>
<protein>
    <recommendedName>
        <fullName evidence="2">N-acetyltransferase domain-containing protein</fullName>
    </recommendedName>
</protein>
<proteinExistence type="predicted"/>
<name>A0A2J6R0D7_HYAVF</name>
<keyword evidence="4" id="KW-1185">Reference proteome</keyword>
<dbReference type="AlphaFoldDB" id="A0A2J6R0D7"/>
<dbReference type="InterPro" id="IPR000182">
    <property type="entry name" value="GNAT_dom"/>
</dbReference>
<gene>
    <name evidence="3" type="ORF">L207DRAFT_536408</name>
</gene>
<accession>A0A2J6R0D7</accession>
<dbReference type="EMBL" id="KZ613960">
    <property type="protein sequence ID" value="PMD31974.1"/>
    <property type="molecule type" value="Genomic_DNA"/>
</dbReference>
<evidence type="ECO:0000256" key="1">
    <source>
        <dbReference type="SAM" id="MobiDB-lite"/>
    </source>
</evidence>
<feature type="compositionally biased region" description="Low complexity" evidence="1">
    <location>
        <begin position="40"/>
        <end position="54"/>
    </location>
</feature>
<dbReference type="CDD" id="cd04301">
    <property type="entry name" value="NAT_SF"/>
    <property type="match status" value="1"/>
</dbReference>
<feature type="domain" description="N-acetyltransferase" evidence="2">
    <location>
        <begin position="119"/>
        <end position="314"/>
    </location>
</feature>
<evidence type="ECO:0000259" key="2">
    <source>
        <dbReference type="PROSITE" id="PS51186"/>
    </source>
</evidence>
<dbReference type="OrthoDB" id="508139at2759"/>
<dbReference type="Pfam" id="PF13508">
    <property type="entry name" value="Acetyltransf_7"/>
    <property type="match status" value="1"/>
</dbReference>
<sequence>MSEDATALDSKTCSTTQQLDVTPVVQNRLEGPSTDYTKQNNSFNTSIITSNPSSDEGYESDVGKSNASDDTSSTKSKETPQSTPFSLSHELFILQKTQHFSKWLVTLAHTPENLKGGWIKARYINFPALKSNMSRSKITFQSNFYSRLQELNEGSSDGLAFAKALFCAKGILKKEHVSNDTCDLGLWDNELGNSGVLILHFVFVEKEFRRQGLARLLLQSIIEDTKKRTGNTGKGVVKFLVVFPAVAKDDFEDELEGKTATEKKDIEKKHYDRAVAFYRAMGFRRIGISKWFGLALDPQHRSRQVAIEDDLDITEDSKSTLS</sequence>
<feature type="compositionally biased region" description="Polar residues" evidence="1">
    <location>
        <begin position="9"/>
        <end position="20"/>
    </location>
</feature>
<evidence type="ECO:0000313" key="3">
    <source>
        <dbReference type="EMBL" id="PMD31974.1"/>
    </source>
</evidence>
<dbReference type="InterPro" id="IPR016181">
    <property type="entry name" value="Acyl_CoA_acyltransferase"/>
</dbReference>
<evidence type="ECO:0000313" key="4">
    <source>
        <dbReference type="Proteomes" id="UP000235786"/>
    </source>
</evidence>
<dbReference type="PROSITE" id="PS51186">
    <property type="entry name" value="GNAT"/>
    <property type="match status" value="1"/>
</dbReference>
<dbReference type="Gene3D" id="3.40.630.30">
    <property type="match status" value="1"/>
</dbReference>
<dbReference type="SUPFAM" id="SSF55729">
    <property type="entry name" value="Acyl-CoA N-acyltransferases (Nat)"/>
    <property type="match status" value="1"/>
</dbReference>
<feature type="region of interest" description="Disordered" evidence="1">
    <location>
        <begin position="1"/>
        <end position="83"/>
    </location>
</feature>